<accession>A0ACB9MYI7</accession>
<gene>
    <name evidence="1" type="ORF">L6164_021017</name>
</gene>
<name>A0ACB9MYI7_BAUVA</name>
<evidence type="ECO:0000313" key="2">
    <source>
        <dbReference type="Proteomes" id="UP000828941"/>
    </source>
</evidence>
<keyword evidence="2" id="KW-1185">Reference proteome</keyword>
<dbReference type="EMBL" id="CM039433">
    <property type="protein sequence ID" value="KAI4328682.1"/>
    <property type="molecule type" value="Genomic_DNA"/>
</dbReference>
<comment type="caution">
    <text evidence="1">The sequence shown here is derived from an EMBL/GenBank/DDBJ whole genome shotgun (WGS) entry which is preliminary data.</text>
</comment>
<sequence>MGSGMEFFRRTLFLVVICALAAASNAQYEVSTDRKFKCSTEGATCLALVDYRPASGTYGGIQTLFNIRELRDIQGVNLQLKDTISPNDQVIPLGVIRIPFTRKCQDALGTSINGPFYKIQSDETLEHIGKVVFSNIVKWPQIQKANNISDPFNISMGQELRIPLPCSCDQVEGTMLVHYGRVFQNISTSYLEEMAQTAGIAVETMKDLNGILDESQIQAGEIYDVPLKGLFCSSS</sequence>
<proteinExistence type="predicted"/>
<protein>
    <submittedName>
        <fullName evidence="1">Uncharacterized protein</fullName>
    </submittedName>
</protein>
<dbReference type="Proteomes" id="UP000828941">
    <property type="component" value="Chromosome 8"/>
</dbReference>
<organism evidence="1 2">
    <name type="scientific">Bauhinia variegata</name>
    <name type="common">Purple orchid tree</name>
    <name type="synonym">Phanera variegata</name>
    <dbReference type="NCBI Taxonomy" id="167791"/>
    <lineage>
        <taxon>Eukaryota</taxon>
        <taxon>Viridiplantae</taxon>
        <taxon>Streptophyta</taxon>
        <taxon>Embryophyta</taxon>
        <taxon>Tracheophyta</taxon>
        <taxon>Spermatophyta</taxon>
        <taxon>Magnoliopsida</taxon>
        <taxon>eudicotyledons</taxon>
        <taxon>Gunneridae</taxon>
        <taxon>Pentapetalae</taxon>
        <taxon>rosids</taxon>
        <taxon>fabids</taxon>
        <taxon>Fabales</taxon>
        <taxon>Fabaceae</taxon>
        <taxon>Cercidoideae</taxon>
        <taxon>Cercideae</taxon>
        <taxon>Bauhiniinae</taxon>
        <taxon>Bauhinia</taxon>
    </lineage>
</organism>
<reference evidence="1 2" key="1">
    <citation type="journal article" date="2022" name="DNA Res.">
        <title>Chromosomal-level genome assembly of the orchid tree Bauhinia variegata (Leguminosae; Cercidoideae) supports the allotetraploid origin hypothesis of Bauhinia.</title>
        <authorList>
            <person name="Zhong Y."/>
            <person name="Chen Y."/>
            <person name="Zheng D."/>
            <person name="Pang J."/>
            <person name="Liu Y."/>
            <person name="Luo S."/>
            <person name="Meng S."/>
            <person name="Qian L."/>
            <person name="Wei D."/>
            <person name="Dai S."/>
            <person name="Zhou R."/>
        </authorList>
    </citation>
    <scope>NUCLEOTIDE SEQUENCE [LARGE SCALE GENOMIC DNA]</scope>
    <source>
        <strain evidence="1">BV-YZ2020</strain>
    </source>
</reference>
<evidence type="ECO:0000313" key="1">
    <source>
        <dbReference type="EMBL" id="KAI4328682.1"/>
    </source>
</evidence>